<gene>
    <name evidence="2" type="ORF">FSCOSCO3_A006869</name>
</gene>
<dbReference type="PANTHER" id="PTHR14726:SF1">
    <property type="entry name" value="JHY PROTEIN HOMOLOG"/>
    <property type="match status" value="1"/>
</dbReference>
<feature type="region of interest" description="Disordered" evidence="1">
    <location>
        <begin position="383"/>
        <end position="472"/>
    </location>
</feature>
<dbReference type="AlphaFoldDB" id="A0AAV1PJS3"/>
<feature type="region of interest" description="Disordered" evidence="1">
    <location>
        <begin position="311"/>
        <end position="335"/>
    </location>
</feature>
<feature type="compositionally biased region" description="Basic and acidic residues" evidence="1">
    <location>
        <begin position="259"/>
        <end position="272"/>
    </location>
</feature>
<proteinExistence type="predicted"/>
<organism evidence="2 3">
    <name type="scientific">Scomber scombrus</name>
    <name type="common">Atlantic mackerel</name>
    <name type="synonym">Scomber vernalis</name>
    <dbReference type="NCBI Taxonomy" id="13677"/>
    <lineage>
        <taxon>Eukaryota</taxon>
        <taxon>Metazoa</taxon>
        <taxon>Chordata</taxon>
        <taxon>Craniata</taxon>
        <taxon>Vertebrata</taxon>
        <taxon>Euteleostomi</taxon>
        <taxon>Actinopterygii</taxon>
        <taxon>Neopterygii</taxon>
        <taxon>Teleostei</taxon>
        <taxon>Neoteleostei</taxon>
        <taxon>Acanthomorphata</taxon>
        <taxon>Pelagiaria</taxon>
        <taxon>Scombriformes</taxon>
        <taxon>Scombridae</taxon>
        <taxon>Scomber</taxon>
    </lineage>
</organism>
<dbReference type="InterPro" id="IPR027968">
    <property type="entry name" value="JHY"/>
</dbReference>
<dbReference type="Pfam" id="PF15261">
    <property type="entry name" value="JHY"/>
    <property type="match status" value="1"/>
</dbReference>
<feature type="compositionally biased region" description="Polar residues" evidence="1">
    <location>
        <begin position="461"/>
        <end position="472"/>
    </location>
</feature>
<evidence type="ECO:0000313" key="3">
    <source>
        <dbReference type="Proteomes" id="UP001314229"/>
    </source>
</evidence>
<evidence type="ECO:0000256" key="1">
    <source>
        <dbReference type="SAM" id="MobiDB-lite"/>
    </source>
</evidence>
<feature type="region of interest" description="Disordered" evidence="1">
    <location>
        <begin position="15"/>
        <end position="36"/>
    </location>
</feature>
<accession>A0AAV1PJS3</accession>
<dbReference type="PANTHER" id="PTHR14726">
    <property type="entry name" value="JHY PROTEIN HOMOLOG"/>
    <property type="match status" value="1"/>
</dbReference>
<name>A0AAV1PJS3_SCOSC</name>
<evidence type="ECO:0000313" key="2">
    <source>
        <dbReference type="EMBL" id="CAK6971675.1"/>
    </source>
</evidence>
<feature type="compositionally biased region" description="Polar residues" evidence="1">
    <location>
        <begin position="574"/>
        <end position="589"/>
    </location>
</feature>
<keyword evidence="3" id="KW-1185">Reference proteome</keyword>
<feature type="region of interest" description="Disordered" evidence="1">
    <location>
        <begin position="225"/>
        <end position="277"/>
    </location>
</feature>
<feature type="region of interest" description="Disordered" evidence="1">
    <location>
        <begin position="720"/>
        <end position="742"/>
    </location>
</feature>
<dbReference type="GO" id="GO:0035082">
    <property type="term" value="P:axoneme assembly"/>
    <property type="evidence" value="ECO:0007669"/>
    <property type="project" value="TreeGrafter"/>
</dbReference>
<feature type="compositionally biased region" description="Basic and acidic residues" evidence="1">
    <location>
        <begin position="733"/>
        <end position="742"/>
    </location>
</feature>
<comment type="caution">
    <text evidence="2">The sequence shown here is derived from an EMBL/GenBank/DDBJ whole genome shotgun (WGS) entry which is preliminary data.</text>
</comment>
<reference evidence="2 3" key="1">
    <citation type="submission" date="2024-01" db="EMBL/GenBank/DDBJ databases">
        <authorList>
            <person name="Alioto T."/>
            <person name="Alioto T."/>
            <person name="Gomez Garrido J."/>
        </authorList>
    </citation>
    <scope>NUCLEOTIDE SEQUENCE [LARGE SCALE GENOMIC DNA]</scope>
</reference>
<feature type="compositionally biased region" description="Low complexity" evidence="1">
    <location>
        <begin position="314"/>
        <end position="335"/>
    </location>
</feature>
<dbReference type="Proteomes" id="UP001314229">
    <property type="component" value="Unassembled WGS sequence"/>
</dbReference>
<feature type="compositionally biased region" description="Basic residues" evidence="1">
    <location>
        <begin position="404"/>
        <end position="422"/>
    </location>
</feature>
<protein>
    <submittedName>
        <fullName evidence="2">Jhy protein homolog</fullName>
    </submittedName>
</protein>
<feature type="region of interest" description="Disordered" evidence="1">
    <location>
        <begin position="569"/>
        <end position="589"/>
    </location>
</feature>
<dbReference type="EMBL" id="CAWUFR010000183">
    <property type="protein sequence ID" value="CAK6971675.1"/>
    <property type="molecule type" value="Genomic_DNA"/>
</dbReference>
<sequence>MDKRLKHTTMYRMLKIEKEKPPENQRRAAPNPRWDSVELDTESLAQERAYQQQLQMRIGHHDPNKYILPQKENTNMLQQGDGEDDDVSDDESKDRLVYDSLEVAAHSRIKKNPTFLQTEYLDTQRDEREEISQLLSDDAYSDLRYDPNWRTNLIGADCFNDSPQSSFDEYYQIPKEKSSRLGGDRQEVVIKRGYRYICNTSPAVVATPHMTGNECDQPYRLHPQDGQNSFIQSPHPHKHAVQLRSPEVDLSRPTNISTKNDRGGFEGKHQNSCDKAGVDISRSPELTENSEDINAVYIQEFQSDYHHELRRTQGESIQTQQTSSSTLKSSKVLSNKKQERLNEDIVERNKITLGRHASKYGSYARVHAVKQEMPQNLNTVHETRKEATTAESQEDSSDPEQRWLKKTRQLRVTKISKGKKAQRKETSSPSRQQQPPAPGVEAEWGDCLSSPLASPAAVTQPKPQKMTSSQPLPPTIQFNINLNTVPFLQQNSDDAIMNLASLHESEFQYAMSPLYQQRKPGKSTYMCPEGLHTELHHRHQENRPEQWQSTTALKWPLYCEEEDQKWSPDKPFRQNLSRTPTSTWSQGSGSYTVLPPIGKQVMVKEPELCPPQSVNTTYPIYTHSSGGYLVQMEKQKQLRERVTYKAYSLKDYKQLKPVVTLQGLGPDYTATEKTKLYSNVIREQNKKISRIPFLLAKDPEGNGKKVPRMKALEYAKTISRPPVQSQPKLRQKHQSEGFTEHTPHMEGLDVSQLATLELLRKRHEEEKQAVALFRKVHAV</sequence>
<feature type="compositionally biased region" description="Basic and acidic residues" evidence="1">
    <location>
        <begin position="15"/>
        <end position="26"/>
    </location>
</feature>